<sequence>MNRILTSFVDGAVWFADALDDILVEAALGFGAAVPLIADPSGDQPASPTSGSPEIRASSARA</sequence>
<dbReference type="EMBL" id="MLCA01000016">
    <property type="protein sequence ID" value="MEE7494490.1"/>
    <property type="molecule type" value="Genomic_DNA"/>
</dbReference>
<evidence type="ECO:0000313" key="2">
    <source>
        <dbReference type="EMBL" id="MEE7494490.1"/>
    </source>
</evidence>
<proteinExistence type="predicted"/>
<name>A0ABU7TXS2_9HYPH</name>
<accession>A0ABU7TXS2</accession>
<gene>
    <name evidence="2" type="ORF">MOTC310_30325</name>
</gene>
<evidence type="ECO:0000256" key="1">
    <source>
        <dbReference type="SAM" id="MobiDB-lite"/>
    </source>
</evidence>
<feature type="region of interest" description="Disordered" evidence="1">
    <location>
        <begin position="39"/>
        <end position="62"/>
    </location>
</feature>
<organism evidence="2 3">
    <name type="scientific">Methylobacterium oryzae</name>
    <dbReference type="NCBI Taxonomy" id="334852"/>
    <lineage>
        <taxon>Bacteria</taxon>
        <taxon>Pseudomonadati</taxon>
        <taxon>Pseudomonadota</taxon>
        <taxon>Alphaproteobacteria</taxon>
        <taxon>Hyphomicrobiales</taxon>
        <taxon>Methylobacteriaceae</taxon>
        <taxon>Methylobacterium</taxon>
    </lineage>
</organism>
<protein>
    <submittedName>
        <fullName evidence="2">Uncharacterized protein</fullName>
    </submittedName>
</protein>
<dbReference type="Proteomes" id="UP001355206">
    <property type="component" value="Unassembled WGS sequence"/>
</dbReference>
<evidence type="ECO:0000313" key="3">
    <source>
        <dbReference type="Proteomes" id="UP001355206"/>
    </source>
</evidence>
<dbReference type="RefSeq" id="WP_331304463.1">
    <property type="nucleotide sequence ID" value="NZ_MLCA01000016.1"/>
</dbReference>
<comment type="caution">
    <text evidence="2">The sequence shown here is derived from an EMBL/GenBank/DDBJ whole genome shotgun (WGS) entry which is preliminary data.</text>
</comment>
<keyword evidence="3" id="KW-1185">Reference proteome</keyword>
<reference evidence="2 3" key="1">
    <citation type="journal article" date="2012" name="Genet. Mol. Biol.">
        <title>Analysis of 16S rRNA and mxaF genes revealing insights into Methylobacterium niche-specific plant association.</title>
        <authorList>
            <person name="Dourado M.N."/>
            <person name="Andreote F.D."/>
            <person name="Dini-Andreote F."/>
            <person name="Conti R."/>
            <person name="Araujo J.M."/>
            <person name="Araujo W.L."/>
        </authorList>
    </citation>
    <scope>NUCLEOTIDE SEQUENCE [LARGE SCALE GENOMIC DNA]</scope>
    <source>
        <strain evidence="2 3">TC3-10</strain>
    </source>
</reference>